<keyword evidence="3 9" id="KW-0808">Transferase</keyword>
<evidence type="ECO:0000256" key="6">
    <source>
        <dbReference type="ARBA" id="ARBA00022884"/>
    </source>
</evidence>
<evidence type="ECO:0000256" key="11">
    <source>
        <dbReference type="SAM" id="MobiDB-lite"/>
    </source>
</evidence>
<keyword evidence="1 9" id="KW-0820">tRNA-binding</keyword>
<dbReference type="Gene3D" id="3.40.50.150">
    <property type="entry name" value="Vaccinia Virus protein VP39"/>
    <property type="match status" value="1"/>
</dbReference>
<feature type="compositionally biased region" description="Basic and acidic residues" evidence="11">
    <location>
        <begin position="25"/>
        <end position="46"/>
    </location>
</feature>
<keyword evidence="13" id="KW-1185">Reference proteome</keyword>
<evidence type="ECO:0000256" key="7">
    <source>
        <dbReference type="ARBA" id="ARBA00039099"/>
    </source>
</evidence>
<feature type="coiled-coil region" evidence="10">
    <location>
        <begin position="133"/>
        <end position="164"/>
    </location>
</feature>
<keyword evidence="5 9" id="KW-0819">tRNA processing</keyword>
<dbReference type="OrthoDB" id="6349953at2759"/>
<evidence type="ECO:0000256" key="2">
    <source>
        <dbReference type="ARBA" id="ARBA00022603"/>
    </source>
</evidence>
<evidence type="ECO:0000256" key="1">
    <source>
        <dbReference type="ARBA" id="ARBA00022555"/>
    </source>
</evidence>
<dbReference type="PANTHER" id="PTHR10631:SF3">
    <property type="entry name" value="TRNA (GUANINE(26)-N(2))-DIMETHYLTRANSFERASE"/>
    <property type="match status" value="1"/>
</dbReference>
<evidence type="ECO:0000256" key="9">
    <source>
        <dbReference type="PROSITE-ProRule" id="PRU00958"/>
    </source>
</evidence>
<feature type="region of interest" description="Disordered" evidence="11">
    <location>
        <begin position="1"/>
        <end position="61"/>
    </location>
</feature>
<dbReference type="InterPro" id="IPR002905">
    <property type="entry name" value="Trm1"/>
</dbReference>
<protein>
    <recommendedName>
        <fullName evidence="7">tRNA (guanine(26)-N(2))-dimethyltransferase</fullName>
        <ecNumber evidence="7">2.1.1.216</ecNumber>
    </recommendedName>
</protein>
<evidence type="ECO:0000256" key="5">
    <source>
        <dbReference type="ARBA" id="ARBA00022694"/>
    </source>
</evidence>
<comment type="caution">
    <text evidence="12">The sequence shown here is derived from an EMBL/GenBank/DDBJ whole genome shotgun (WGS) entry which is preliminary data.</text>
</comment>
<keyword evidence="6 9" id="KW-0694">RNA-binding</keyword>
<dbReference type="GO" id="GO:0005634">
    <property type="term" value="C:nucleus"/>
    <property type="evidence" value="ECO:0007669"/>
    <property type="project" value="TreeGrafter"/>
</dbReference>
<evidence type="ECO:0000313" key="13">
    <source>
        <dbReference type="Proteomes" id="UP000023152"/>
    </source>
</evidence>
<evidence type="ECO:0000256" key="4">
    <source>
        <dbReference type="ARBA" id="ARBA00022691"/>
    </source>
</evidence>
<name>X6M559_RETFI</name>
<evidence type="ECO:0000256" key="10">
    <source>
        <dbReference type="SAM" id="Coils"/>
    </source>
</evidence>
<dbReference type="OMA" id="HYAKIHL"/>
<keyword evidence="10" id="KW-0175">Coiled coil</keyword>
<dbReference type="EC" id="2.1.1.216" evidence="7"/>
<sequence>MDVQMKKEEENIQKEEAWIEEEDSWKENNIDWKDWKDDDTGWKDDNSGWDDEESPPKEAPETNIQTEGLAFFQSEGVFYNPAMSTNRDLSVAALDCFAKMRKEEVESHNSLTFYKEISENFLLKKKKLNKGSIKIAKTRLSLLENKREEENADLMKELTNASKQKPKQFKGLKIFEALASSGLRSIRYLQEINPELIESVTINDIDPKAVEMIKENLALNCPNSTQTCVSQGDCVDMMKGRAMADQSLRFNCVDLDPYGSASPYLRSAIDVLEDEGLLCVTCTDMSVLHGNNKDTCFRKYGALSMHCALGHEFGLRIVLQTIVQECVALNCAMEPLLSMYCDYYMRFF</sequence>
<keyword evidence="4 9" id="KW-0949">S-adenosyl-L-methionine</keyword>
<dbReference type="GO" id="GO:0160104">
    <property type="term" value="F:tRNA (guanine(26)-N2)-dimethyltransferase activity"/>
    <property type="evidence" value="ECO:0007669"/>
    <property type="project" value="UniProtKB-EC"/>
</dbReference>
<comment type="catalytic activity">
    <reaction evidence="8">
        <text>guanosine(26) in tRNA + 2 S-adenosyl-L-methionine = N(2)-dimethylguanosine(26) in tRNA + 2 S-adenosyl-L-homocysteine + 2 H(+)</text>
        <dbReference type="Rhea" id="RHEA:43140"/>
        <dbReference type="Rhea" id="RHEA-COMP:10359"/>
        <dbReference type="Rhea" id="RHEA-COMP:10360"/>
        <dbReference type="ChEBI" id="CHEBI:15378"/>
        <dbReference type="ChEBI" id="CHEBI:57856"/>
        <dbReference type="ChEBI" id="CHEBI:59789"/>
        <dbReference type="ChEBI" id="CHEBI:74269"/>
        <dbReference type="ChEBI" id="CHEBI:74513"/>
        <dbReference type="EC" id="2.1.1.216"/>
    </reaction>
</comment>
<dbReference type="EMBL" id="ASPP01024710">
    <property type="protein sequence ID" value="ETO08766.1"/>
    <property type="molecule type" value="Genomic_DNA"/>
</dbReference>
<dbReference type="PANTHER" id="PTHR10631">
    <property type="entry name" value="N 2 ,N 2 -DIMETHYLGUANOSINE TRNA METHYLTRANSFERASE"/>
    <property type="match status" value="1"/>
</dbReference>
<proteinExistence type="inferred from homology"/>
<dbReference type="Pfam" id="PF02005">
    <property type="entry name" value="TRM"/>
    <property type="match status" value="1"/>
</dbReference>
<dbReference type="AlphaFoldDB" id="X6M559"/>
<evidence type="ECO:0000256" key="8">
    <source>
        <dbReference type="ARBA" id="ARBA00051897"/>
    </source>
</evidence>
<dbReference type="SUPFAM" id="SSF53335">
    <property type="entry name" value="S-adenosyl-L-methionine-dependent methyltransferases"/>
    <property type="match status" value="1"/>
</dbReference>
<feature type="compositionally biased region" description="Basic and acidic residues" evidence="11">
    <location>
        <begin position="1"/>
        <end position="17"/>
    </location>
</feature>
<dbReference type="InterPro" id="IPR029063">
    <property type="entry name" value="SAM-dependent_MTases_sf"/>
</dbReference>
<evidence type="ECO:0000313" key="12">
    <source>
        <dbReference type="EMBL" id="ETO08766.1"/>
    </source>
</evidence>
<comment type="similarity">
    <text evidence="9">Belongs to the class I-like SAM-binding methyltransferase superfamily. Trm1 family.</text>
</comment>
<organism evidence="12 13">
    <name type="scientific">Reticulomyxa filosa</name>
    <dbReference type="NCBI Taxonomy" id="46433"/>
    <lineage>
        <taxon>Eukaryota</taxon>
        <taxon>Sar</taxon>
        <taxon>Rhizaria</taxon>
        <taxon>Retaria</taxon>
        <taxon>Foraminifera</taxon>
        <taxon>Monothalamids</taxon>
        <taxon>Reticulomyxidae</taxon>
        <taxon>Reticulomyxa</taxon>
    </lineage>
</organism>
<evidence type="ECO:0000256" key="3">
    <source>
        <dbReference type="ARBA" id="ARBA00022679"/>
    </source>
</evidence>
<dbReference type="PROSITE" id="PS51626">
    <property type="entry name" value="SAM_MT_TRM1"/>
    <property type="match status" value="1"/>
</dbReference>
<dbReference type="Proteomes" id="UP000023152">
    <property type="component" value="Unassembled WGS sequence"/>
</dbReference>
<reference evidence="12 13" key="1">
    <citation type="journal article" date="2013" name="Curr. Biol.">
        <title>The Genome of the Foraminiferan Reticulomyxa filosa.</title>
        <authorList>
            <person name="Glockner G."/>
            <person name="Hulsmann N."/>
            <person name="Schleicher M."/>
            <person name="Noegel A.A."/>
            <person name="Eichinger L."/>
            <person name="Gallinger C."/>
            <person name="Pawlowski J."/>
            <person name="Sierra R."/>
            <person name="Euteneuer U."/>
            <person name="Pillet L."/>
            <person name="Moustafa A."/>
            <person name="Platzer M."/>
            <person name="Groth M."/>
            <person name="Szafranski K."/>
            <person name="Schliwa M."/>
        </authorList>
    </citation>
    <scope>NUCLEOTIDE SEQUENCE [LARGE SCALE GENOMIC DNA]</scope>
</reference>
<dbReference type="GO" id="GO:0002940">
    <property type="term" value="P:tRNA N2-guanine methylation"/>
    <property type="evidence" value="ECO:0007669"/>
    <property type="project" value="TreeGrafter"/>
</dbReference>
<gene>
    <name evidence="12" type="ORF">RFI_28623</name>
</gene>
<accession>X6M559</accession>
<dbReference type="GO" id="GO:0000049">
    <property type="term" value="F:tRNA binding"/>
    <property type="evidence" value="ECO:0007669"/>
    <property type="project" value="UniProtKB-UniRule"/>
</dbReference>
<feature type="non-terminal residue" evidence="12">
    <location>
        <position position="348"/>
    </location>
</feature>
<keyword evidence="2 9" id="KW-0489">Methyltransferase</keyword>